<dbReference type="Pfam" id="PF03457">
    <property type="entry name" value="HA"/>
    <property type="match status" value="9"/>
</dbReference>
<dbReference type="GO" id="GO:0005524">
    <property type="term" value="F:ATP binding"/>
    <property type="evidence" value="ECO:0007669"/>
    <property type="project" value="InterPro"/>
</dbReference>
<dbReference type="Pfam" id="PF04851">
    <property type="entry name" value="ResIII"/>
    <property type="match status" value="1"/>
</dbReference>
<sequence>MALELFRHNEEAYKAVVSMLAERNKAAVVHPTGTGKSFIGFKLCYDNSDKIICWLSPSRYIYQTQLENLKEASGGYEPHNVKFYTYAKLMLLSDENFSEIKPDYIILDEFHRCGAEYWGMGVQKLLEMYPDTPLLGLSATAIRYLDNQRDMTDELFDGNIASEMTLGDAIVRGILDSPKYILSIFSYQKDLDEYEKRVKNARYKSMRDKAEEYLEALRRALDKAEKLDDIFDKHMENRAGKYIVFCANREHMDDMIDKADEWFHKVDKRPHIYEAYSNDPETSKAFHEFKEDNTDHLKLLYCIDMLNEGVHVDDVSGVILLRPTISPIIYKQQIGRALSAGKSQRPVIFDIVNNIENLYSIDSIKEEMKVAVRYYRSHDSEGMVVNDNFELIDKVEDCKKLFDKLEEFLSASWDIMYEKAKAYYEKNGDLEIPATYFTEDGYSLGLWINTQRGLYRGTHNGKPLTQMQIDALNAIGMRWQSIGELSWERYYEAAKKYYEENGNLLAPYSYVNENGINIGQWLVTQRMAKKNGIRKWGFSEERSARLDEIGMVWDVPDYLWEENYEAAVRYHRENGDLDVPAKYVDSEGICLGVWLDSMRKSRRTGSRSLTAEQISRLDKLGMSWDDRNNRKWNDMFRELTEYYKDNNNFNIPVSYKTKNGACLDTWVERQRILYRDGKLSDARIEKLKSINFVFDATSSRWEEKYLLLKKYYDEHGNTDISDDLTVSRASINTWISRQKKYAKEGRLSEKQIEKLKAIGLLSDISYHEHIWNERYSLAKQYYEEYGNISVPQNAVYHEFQLGIWIYKQRVQKREGVLSQDRIELLDKLGIEWNNLSEMENASLYEKGFQHLEKFISEKGIYKIRAITVCDDGYRLGNWISNCRVRYRRGELAKKYVERFRKLRFPLDAKDEWEYRYEELKAYFEKNDTKRLPEKYTAYDGTDLSLWVSKQKRAYKKGELTKEQMKKFDDIGYPFKAEKSWIYKANMTKWLAKYEIVKEYLELHKGEKLDPKAEYKGIKIIDWIRQQRNFIQNGVFSDERVEMFNELDPKTVLDNLISHWDIMYEEAVRYFNEHGVGASVKKGIIVDGSELCNWVNGEQKIVNGKDSTSRTPEQIEKLKKIGIERQVNDRFEKQWLTRYEELRSFIAENGRMPLTRKIKGSENSIAVWLNSQKKKYKNGQMSDKHIEMLEALKVDLDPEKICR</sequence>
<dbReference type="Proteomes" id="UP001206236">
    <property type="component" value="Unassembled WGS sequence"/>
</dbReference>
<dbReference type="EMBL" id="JANGCN010000045">
    <property type="protein sequence ID" value="MCQ5154242.1"/>
    <property type="molecule type" value="Genomic_DNA"/>
</dbReference>
<dbReference type="InterPro" id="IPR014001">
    <property type="entry name" value="Helicase_ATP-bd"/>
</dbReference>
<dbReference type="GO" id="GO:0003677">
    <property type="term" value="F:DNA binding"/>
    <property type="evidence" value="ECO:0007669"/>
    <property type="project" value="InterPro"/>
</dbReference>
<reference evidence="4" key="1">
    <citation type="submission" date="2022-06" db="EMBL/GenBank/DDBJ databases">
        <title>Isolation of gut microbiota from human fecal samples.</title>
        <authorList>
            <person name="Pamer E.G."/>
            <person name="Barat B."/>
            <person name="Waligurski E."/>
            <person name="Medina S."/>
            <person name="Paddock L."/>
            <person name="Mostad J."/>
        </authorList>
    </citation>
    <scope>NUCLEOTIDE SEQUENCE</scope>
    <source>
        <strain evidence="4">DFI.5.57</strain>
    </source>
</reference>
<comment type="caution">
    <text evidence="4">The sequence shown here is derived from an EMBL/GenBank/DDBJ whole genome shotgun (WGS) entry which is preliminary data.</text>
</comment>
<dbReference type="PROSITE" id="PS51194">
    <property type="entry name" value="HELICASE_CTER"/>
    <property type="match status" value="1"/>
</dbReference>
<feature type="domain" description="Helicase ATP-binding" evidence="2">
    <location>
        <begin position="17"/>
        <end position="159"/>
    </location>
</feature>
<dbReference type="Gene3D" id="3.40.50.300">
    <property type="entry name" value="P-loop containing nucleotide triphosphate hydrolases"/>
    <property type="match status" value="2"/>
</dbReference>
<evidence type="ECO:0000259" key="2">
    <source>
        <dbReference type="PROSITE" id="PS51192"/>
    </source>
</evidence>
<dbReference type="InterPro" id="IPR006935">
    <property type="entry name" value="Helicase/UvrB_N"/>
</dbReference>
<feature type="domain" description="Helicase C-terminal" evidence="3">
    <location>
        <begin position="226"/>
        <end position="381"/>
    </location>
</feature>
<dbReference type="GO" id="GO:0016787">
    <property type="term" value="F:hydrolase activity"/>
    <property type="evidence" value="ECO:0007669"/>
    <property type="project" value="InterPro"/>
</dbReference>
<evidence type="ECO:0000256" key="1">
    <source>
        <dbReference type="SAM" id="Coils"/>
    </source>
</evidence>
<protein>
    <submittedName>
        <fullName evidence="4">Helicase associated domain protein</fullName>
    </submittedName>
</protein>
<dbReference type="PROSITE" id="PS51192">
    <property type="entry name" value="HELICASE_ATP_BIND_1"/>
    <property type="match status" value="1"/>
</dbReference>
<dbReference type="Gene3D" id="6.10.140.530">
    <property type="match status" value="9"/>
</dbReference>
<dbReference type="AlphaFoldDB" id="A0AAW5KUM7"/>
<name>A0AAW5KUM7_9FIRM</name>
<keyword evidence="1" id="KW-0175">Coiled coil</keyword>
<organism evidence="4 5">
    <name type="scientific">Ruminococcus bicirculans</name>
    <name type="common">ex Wegman et al. 2014</name>
    <dbReference type="NCBI Taxonomy" id="1160721"/>
    <lineage>
        <taxon>Bacteria</taxon>
        <taxon>Bacillati</taxon>
        <taxon>Bacillota</taxon>
        <taxon>Clostridia</taxon>
        <taxon>Eubacteriales</taxon>
        <taxon>Oscillospiraceae</taxon>
        <taxon>Ruminococcus</taxon>
    </lineage>
</organism>
<dbReference type="PANTHER" id="PTHR33418:SF1">
    <property type="entry name" value="HELICASE-ASSOCIATED DOMAIN-CONTAINING PROTEIN"/>
    <property type="match status" value="1"/>
</dbReference>
<dbReference type="SMART" id="SM00490">
    <property type="entry name" value="HELICc"/>
    <property type="match status" value="1"/>
</dbReference>
<dbReference type="RefSeq" id="WP_256322554.1">
    <property type="nucleotide sequence ID" value="NZ_JANGCN010000045.1"/>
</dbReference>
<dbReference type="SUPFAM" id="SSF52540">
    <property type="entry name" value="P-loop containing nucleoside triphosphate hydrolases"/>
    <property type="match status" value="1"/>
</dbReference>
<accession>A0AAW5KUM7</accession>
<dbReference type="InterPro" id="IPR005114">
    <property type="entry name" value="Helicase_assoc"/>
</dbReference>
<dbReference type="PANTHER" id="PTHR33418">
    <property type="entry name" value="HELICASE-ASSOCIATED"/>
    <property type="match status" value="1"/>
</dbReference>
<dbReference type="InterPro" id="IPR001650">
    <property type="entry name" value="Helicase_C-like"/>
</dbReference>
<dbReference type="InterPro" id="IPR027417">
    <property type="entry name" value="P-loop_NTPase"/>
</dbReference>
<evidence type="ECO:0000259" key="3">
    <source>
        <dbReference type="PROSITE" id="PS51194"/>
    </source>
</evidence>
<evidence type="ECO:0000313" key="5">
    <source>
        <dbReference type="Proteomes" id="UP001206236"/>
    </source>
</evidence>
<dbReference type="Pfam" id="PF00271">
    <property type="entry name" value="Helicase_C"/>
    <property type="match status" value="1"/>
</dbReference>
<feature type="coiled-coil region" evidence="1">
    <location>
        <begin position="184"/>
        <end position="230"/>
    </location>
</feature>
<proteinExistence type="predicted"/>
<gene>
    <name evidence="4" type="ORF">NE632_13155</name>
</gene>
<evidence type="ECO:0000313" key="4">
    <source>
        <dbReference type="EMBL" id="MCQ5154242.1"/>
    </source>
</evidence>